<evidence type="ECO:0000313" key="1">
    <source>
        <dbReference type="EMBL" id="BBH54153.1"/>
    </source>
</evidence>
<evidence type="ECO:0000313" key="2">
    <source>
        <dbReference type="Proteomes" id="UP000291236"/>
    </source>
</evidence>
<dbReference type="Proteomes" id="UP000291236">
    <property type="component" value="Chromosome"/>
</dbReference>
<gene>
    <name evidence="1" type="ORF">JCM31447_26110</name>
</gene>
<dbReference type="OrthoDB" id="5291365at2"/>
<dbReference type="SUPFAM" id="SSF56935">
    <property type="entry name" value="Porins"/>
    <property type="match status" value="1"/>
</dbReference>
<accession>A0A4P2VLC5</accession>
<dbReference type="KEGG" id="sbf:JCM31447_26110"/>
<organism evidence="1 2">
    <name type="scientific">Fluviispira sanaruensis</name>
    <dbReference type="NCBI Taxonomy" id="2493639"/>
    <lineage>
        <taxon>Bacteria</taxon>
        <taxon>Pseudomonadati</taxon>
        <taxon>Bdellovibrionota</taxon>
        <taxon>Oligoflexia</taxon>
        <taxon>Silvanigrellales</taxon>
        <taxon>Silvanigrellaceae</taxon>
        <taxon>Fluviispira</taxon>
    </lineage>
</organism>
<sequence length="293" mass="32321">MSFKLKNIIFVQCCLSNLFFQESSFADTPKPSYSLMSPSSTLAALSGAGAAAPGDASMVDANPAILPALKKEYYLFGGTAWQQRADMVEFGIFDSYLTPVATVLRARETLSSDDIERDRRFTLGLAYQIPEIKNLSIGLSFEYQQLILTEKWKWQAENYRMGAGLFYQIDLASGRPIFLGLSSLGMFDKYNPTTFDAGISTVVLDGYYTLSADALFDSQSGFLSAVGGFNVAVHRFFDIKGSVGYNPNESRFFWGTGIFFNGPVLRLYYTLVKTDSDDTTLRQTAGAQIALSL</sequence>
<dbReference type="AlphaFoldDB" id="A0A4P2VLC5"/>
<protein>
    <submittedName>
        <fullName evidence="1">Uncharacterized protein</fullName>
    </submittedName>
</protein>
<reference evidence="1 2" key="1">
    <citation type="submission" date="2018-12" db="EMBL/GenBank/DDBJ databases">
        <title>Rubrispira sanarue gen. nov., sp., nov., a member of the order Silvanigrellales, isolated from a brackish lake in Hamamatsu Japan.</title>
        <authorList>
            <person name="Maejima Y."/>
            <person name="Iino T."/>
            <person name="Muraguchi Y."/>
            <person name="Fukuda K."/>
            <person name="Nojiri H."/>
            <person name="Ohkuma M."/>
            <person name="Moriuchi R."/>
            <person name="Dohra H."/>
            <person name="Kimbara K."/>
            <person name="Shintani M."/>
        </authorList>
    </citation>
    <scope>NUCLEOTIDE SEQUENCE [LARGE SCALE GENOMIC DNA]</scope>
    <source>
        <strain evidence="1 2">RF1110005</strain>
    </source>
</reference>
<dbReference type="EMBL" id="AP019368">
    <property type="protein sequence ID" value="BBH54153.1"/>
    <property type="molecule type" value="Genomic_DNA"/>
</dbReference>
<keyword evidence="2" id="KW-1185">Reference proteome</keyword>
<name>A0A4P2VLC5_FLUSA</name>
<dbReference type="RefSeq" id="WP_130611364.1">
    <property type="nucleotide sequence ID" value="NZ_AP019368.1"/>
</dbReference>
<dbReference type="Gene3D" id="2.40.160.60">
    <property type="entry name" value="Outer membrane protein transport protein (OMPP1/FadL/TodX)"/>
    <property type="match status" value="1"/>
</dbReference>
<proteinExistence type="predicted"/>